<dbReference type="PANTHER" id="PTHR47338">
    <property type="entry name" value="ZN(II)2CYS6 TRANSCRIPTION FACTOR (EUROFUNG)-RELATED"/>
    <property type="match status" value="1"/>
</dbReference>
<dbReference type="GeneID" id="91091902"/>
<dbReference type="GO" id="GO:0006351">
    <property type="term" value="P:DNA-templated transcription"/>
    <property type="evidence" value="ECO:0007669"/>
    <property type="project" value="InterPro"/>
</dbReference>
<evidence type="ECO:0000256" key="4">
    <source>
        <dbReference type="ARBA" id="ARBA00023163"/>
    </source>
</evidence>
<dbReference type="SMART" id="SM00066">
    <property type="entry name" value="GAL4"/>
    <property type="match status" value="1"/>
</dbReference>
<dbReference type="GO" id="GO:0005634">
    <property type="term" value="C:nucleus"/>
    <property type="evidence" value="ECO:0007669"/>
    <property type="project" value="UniProtKB-SubCell"/>
</dbReference>
<comment type="subcellular location">
    <subcellularLocation>
        <location evidence="1">Nucleus</location>
    </subcellularLocation>
</comment>
<evidence type="ECO:0000313" key="8">
    <source>
        <dbReference type="EMBL" id="WWC86356.1"/>
    </source>
</evidence>
<gene>
    <name evidence="8" type="ORF">L201_001230</name>
</gene>
<feature type="compositionally biased region" description="Polar residues" evidence="6">
    <location>
        <begin position="828"/>
        <end position="851"/>
    </location>
</feature>
<dbReference type="AlphaFoldDB" id="A0AAX4JLQ2"/>
<accession>A0AAX4JLQ2</accession>
<dbReference type="Pfam" id="PF00172">
    <property type="entry name" value="Zn_clus"/>
    <property type="match status" value="1"/>
</dbReference>
<dbReference type="InterPro" id="IPR007219">
    <property type="entry name" value="XnlR_reg_dom"/>
</dbReference>
<keyword evidence="2" id="KW-0479">Metal-binding</keyword>
<reference evidence="8 9" key="1">
    <citation type="submission" date="2024-01" db="EMBL/GenBank/DDBJ databases">
        <title>Comparative genomics of Cryptococcus and Kwoniella reveals pathogenesis evolution and contrasting modes of karyotype evolution via chromosome fusion or intercentromeric recombination.</title>
        <authorList>
            <person name="Coelho M.A."/>
            <person name="David-Palma M."/>
            <person name="Shea T."/>
            <person name="Bowers K."/>
            <person name="McGinley-Smith S."/>
            <person name="Mohammad A.W."/>
            <person name="Gnirke A."/>
            <person name="Yurkov A.M."/>
            <person name="Nowrousian M."/>
            <person name="Sun S."/>
            <person name="Cuomo C.A."/>
            <person name="Heitman J."/>
        </authorList>
    </citation>
    <scope>NUCLEOTIDE SEQUENCE [LARGE SCALE GENOMIC DNA]</scope>
    <source>
        <strain evidence="8 9">CBS 6074</strain>
    </source>
</reference>
<dbReference type="PROSITE" id="PS50048">
    <property type="entry name" value="ZN2_CY6_FUNGAL_2"/>
    <property type="match status" value="1"/>
</dbReference>
<dbReference type="CDD" id="cd00067">
    <property type="entry name" value="GAL4"/>
    <property type="match status" value="1"/>
</dbReference>
<proteinExistence type="predicted"/>
<evidence type="ECO:0000313" key="9">
    <source>
        <dbReference type="Proteomes" id="UP001355207"/>
    </source>
</evidence>
<dbReference type="EMBL" id="CP144098">
    <property type="protein sequence ID" value="WWC86356.1"/>
    <property type="molecule type" value="Genomic_DNA"/>
</dbReference>
<dbReference type="RefSeq" id="XP_066073119.1">
    <property type="nucleotide sequence ID" value="XM_066217022.1"/>
</dbReference>
<dbReference type="InterPro" id="IPR036864">
    <property type="entry name" value="Zn2-C6_fun-type_DNA-bd_sf"/>
</dbReference>
<keyword evidence="9" id="KW-1185">Reference proteome</keyword>
<name>A0AAX4JLQ2_9TREE</name>
<dbReference type="InterPro" id="IPR050815">
    <property type="entry name" value="TF_fung"/>
</dbReference>
<dbReference type="Proteomes" id="UP001355207">
    <property type="component" value="Chromosome 1"/>
</dbReference>
<feature type="compositionally biased region" description="Basic and acidic residues" evidence="6">
    <location>
        <begin position="110"/>
        <end position="132"/>
    </location>
</feature>
<keyword evidence="5" id="KW-0539">Nucleus</keyword>
<evidence type="ECO:0000259" key="7">
    <source>
        <dbReference type="PROSITE" id="PS50048"/>
    </source>
</evidence>
<dbReference type="Pfam" id="PF04082">
    <property type="entry name" value="Fungal_trans"/>
    <property type="match status" value="1"/>
</dbReference>
<dbReference type="GO" id="GO:0008270">
    <property type="term" value="F:zinc ion binding"/>
    <property type="evidence" value="ECO:0007669"/>
    <property type="project" value="InterPro"/>
</dbReference>
<keyword evidence="4" id="KW-0804">Transcription</keyword>
<feature type="region of interest" description="Disordered" evidence="6">
    <location>
        <begin position="800"/>
        <end position="868"/>
    </location>
</feature>
<dbReference type="GO" id="GO:0000981">
    <property type="term" value="F:DNA-binding transcription factor activity, RNA polymerase II-specific"/>
    <property type="evidence" value="ECO:0007669"/>
    <property type="project" value="InterPro"/>
</dbReference>
<feature type="compositionally biased region" description="Low complexity" evidence="6">
    <location>
        <begin position="858"/>
        <end position="868"/>
    </location>
</feature>
<dbReference type="SUPFAM" id="SSF57701">
    <property type="entry name" value="Zn2/Cys6 DNA-binding domain"/>
    <property type="match status" value="1"/>
</dbReference>
<feature type="region of interest" description="Disordered" evidence="6">
    <location>
        <begin position="70"/>
        <end position="132"/>
    </location>
</feature>
<feature type="compositionally biased region" description="Polar residues" evidence="6">
    <location>
        <begin position="15"/>
        <end position="35"/>
    </location>
</feature>
<dbReference type="SMART" id="SM00906">
    <property type="entry name" value="Fungal_trans"/>
    <property type="match status" value="1"/>
</dbReference>
<sequence length="930" mass="104119">MSAISLLNEHDISNPYMNYTDNTGQRASSANSSEQQNDKDIPKVLARNSACHQCRKRKLKCDATKPICTNCSKPRQRGTGKGESNAEIEACTWDEPKEPSARTRRRRESARRQAEATAKEKREEDDSEVSAKRAKLNELEGRIAACQDVLEGQRQGMNQSVPPPNIPFQNPPFTSLPNPTSDNQQSYKYPPQSTSTVSYITQNEPNYMGQGSLSTTIPKAETSIHGSANNQDTWPTLSSVQNGSEYVPSTENLMSNQSKSDVNGLSTYADPSQPDPLAGLFDLIWPDWPKELPKHEIVEHAIRVFFEKVPTLPKMLNKNQLLRNLLLPPSHYDFPVRPLLHAILAISANFISETSLATKEYFPVGASVHDITHPTRDFNEPRSKHLFNFTTCSATQGPELTTPFSKFQLWHRRKAFETFSQYLDRGDKFLQCMQGYLIATVVDQYNAWWTDLWMESGSCLRMATPMRINESPNVPENSLRRGASALLGPAKTEMEQAERDRTWWMAYMLERSATAATTWPPCLSEEEITVELPVLQSTFDYGYGELQGVQTIQSPDIYTSHPPRHRDSFCFLIKSIKLYTEVQTFFRRYNRGTHSIAGYLSHPTFRVLLSQINTFRMSFPPDFRRPTHFKVGEGVAAFDRDLILSLWVLHGASICLGEPLVTKDTWTHEGARMTLAAIRAALSLLYDITATSYDLTLFNPHCSFTWCLASRALIRFMDAAIESGDSVSASVFRSELEVFRLALQRFAEKFAVSIKHLKMVDDLLLRMNEQALGSKPFTVYDCTTEDIVITHRHIGGSASVSETSSHAVYTPGGQSNTSGFTPKDQDKITSISPTTEPNIPTKSQPHQNLNGPNLDPKNNNNNNNNNGINNFGNFGGGFGIPTPATSISDVDLQNTWDINSFSFDINAMVSIFENNGAVFDGSSFSMAPPQ</sequence>
<organism evidence="8 9">
    <name type="scientific">Kwoniella dendrophila CBS 6074</name>
    <dbReference type="NCBI Taxonomy" id="1295534"/>
    <lineage>
        <taxon>Eukaryota</taxon>
        <taxon>Fungi</taxon>
        <taxon>Dikarya</taxon>
        <taxon>Basidiomycota</taxon>
        <taxon>Agaricomycotina</taxon>
        <taxon>Tremellomycetes</taxon>
        <taxon>Tremellales</taxon>
        <taxon>Cryptococcaceae</taxon>
        <taxon>Kwoniella</taxon>
    </lineage>
</organism>
<keyword evidence="3" id="KW-0805">Transcription regulation</keyword>
<feature type="domain" description="Zn(2)-C6 fungal-type" evidence="7">
    <location>
        <begin position="50"/>
        <end position="93"/>
    </location>
</feature>
<feature type="region of interest" description="Disordered" evidence="6">
    <location>
        <begin position="13"/>
        <end position="41"/>
    </location>
</feature>
<dbReference type="CDD" id="cd12148">
    <property type="entry name" value="fungal_TF_MHR"/>
    <property type="match status" value="1"/>
</dbReference>
<evidence type="ECO:0000256" key="6">
    <source>
        <dbReference type="SAM" id="MobiDB-lite"/>
    </source>
</evidence>
<evidence type="ECO:0000256" key="2">
    <source>
        <dbReference type="ARBA" id="ARBA00022723"/>
    </source>
</evidence>
<evidence type="ECO:0000256" key="5">
    <source>
        <dbReference type="ARBA" id="ARBA00023242"/>
    </source>
</evidence>
<feature type="compositionally biased region" description="Polar residues" evidence="6">
    <location>
        <begin position="800"/>
        <end position="820"/>
    </location>
</feature>
<dbReference type="PANTHER" id="PTHR47338:SF29">
    <property type="entry name" value="ZN(2)-C6 FUNGAL-TYPE DOMAIN-CONTAINING PROTEIN"/>
    <property type="match status" value="1"/>
</dbReference>
<protein>
    <recommendedName>
        <fullName evidence="7">Zn(2)-C6 fungal-type domain-containing protein</fullName>
    </recommendedName>
</protein>
<dbReference type="Gene3D" id="4.10.240.10">
    <property type="entry name" value="Zn(2)-C6 fungal-type DNA-binding domain"/>
    <property type="match status" value="1"/>
</dbReference>
<feature type="region of interest" description="Disordered" evidence="6">
    <location>
        <begin position="177"/>
        <end position="196"/>
    </location>
</feature>
<dbReference type="InterPro" id="IPR001138">
    <property type="entry name" value="Zn2Cys6_DnaBD"/>
</dbReference>
<evidence type="ECO:0000256" key="1">
    <source>
        <dbReference type="ARBA" id="ARBA00004123"/>
    </source>
</evidence>
<dbReference type="GO" id="GO:0003677">
    <property type="term" value="F:DNA binding"/>
    <property type="evidence" value="ECO:0007669"/>
    <property type="project" value="InterPro"/>
</dbReference>
<evidence type="ECO:0000256" key="3">
    <source>
        <dbReference type="ARBA" id="ARBA00023015"/>
    </source>
</evidence>